<dbReference type="Proteomes" id="UP001231189">
    <property type="component" value="Unassembled WGS sequence"/>
</dbReference>
<keyword evidence="2" id="KW-1185">Reference proteome</keyword>
<dbReference type="AlphaFoldDB" id="A0AAD8WF06"/>
<evidence type="ECO:0008006" key="3">
    <source>
        <dbReference type="Google" id="ProtNLM"/>
    </source>
</evidence>
<proteinExistence type="predicted"/>
<gene>
    <name evidence="1" type="ORF">QYE76_071583</name>
</gene>
<evidence type="ECO:0000313" key="1">
    <source>
        <dbReference type="EMBL" id="KAK1653778.1"/>
    </source>
</evidence>
<organism evidence="1 2">
    <name type="scientific">Lolium multiflorum</name>
    <name type="common">Italian ryegrass</name>
    <name type="synonym">Lolium perenne subsp. multiflorum</name>
    <dbReference type="NCBI Taxonomy" id="4521"/>
    <lineage>
        <taxon>Eukaryota</taxon>
        <taxon>Viridiplantae</taxon>
        <taxon>Streptophyta</taxon>
        <taxon>Embryophyta</taxon>
        <taxon>Tracheophyta</taxon>
        <taxon>Spermatophyta</taxon>
        <taxon>Magnoliopsida</taxon>
        <taxon>Liliopsida</taxon>
        <taxon>Poales</taxon>
        <taxon>Poaceae</taxon>
        <taxon>BOP clade</taxon>
        <taxon>Pooideae</taxon>
        <taxon>Poodae</taxon>
        <taxon>Poeae</taxon>
        <taxon>Poeae Chloroplast Group 2 (Poeae type)</taxon>
        <taxon>Loliodinae</taxon>
        <taxon>Loliinae</taxon>
        <taxon>Lolium</taxon>
    </lineage>
</organism>
<sequence>MDDAWESIVSSLTHSSISSSQDSTMSAARVLCSFSKHGACVEGESSELSHHSTGQANSNVCAFYQRGACSTDARFTHDHAGVSHSNPVFQHGGTGDVMWGNKRSVADPHQAVLH</sequence>
<dbReference type="EMBL" id="JAUUTY010000004">
    <property type="protein sequence ID" value="KAK1653778.1"/>
    <property type="molecule type" value="Genomic_DNA"/>
</dbReference>
<accession>A0AAD8WF06</accession>
<comment type="caution">
    <text evidence="1">The sequence shown here is derived from an EMBL/GenBank/DDBJ whole genome shotgun (WGS) entry which is preliminary data.</text>
</comment>
<evidence type="ECO:0000313" key="2">
    <source>
        <dbReference type="Proteomes" id="UP001231189"/>
    </source>
</evidence>
<protein>
    <recommendedName>
        <fullName evidence="3">C3H1-type domain-containing protein</fullName>
    </recommendedName>
</protein>
<reference evidence="1" key="1">
    <citation type="submission" date="2023-07" db="EMBL/GenBank/DDBJ databases">
        <title>A chromosome-level genome assembly of Lolium multiflorum.</title>
        <authorList>
            <person name="Chen Y."/>
            <person name="Copetti D."/>
            <person name="Kolliker R."/>
            <person name="Studer B."/>
        </authorList>
    </citation>
    <scope>NUCLEOTIDE SEQUENCE</scope>
    <source>
        <strain evidence="1">02402/16</strain>
        <tissue evidence="1">Leaf</tissue>
    </source>
</reference>
<name>A0AAD8WF06_LOLMU</name>
<dbReference type="Gene3D" id="4.10.1000.10">
    <property type="entry name" value="Zinc finger, CCCH-type"/>
    <property type="match status" value="1"/>
</dbReference>